<dbReference type="Pfam" id="PF13174">
    <property type="entry name" value="TPR_6"/>
    <property type="match status" value="2"/>
</dbReference>
<protein>
    <submittedName>
        <fullName evidence="3">Tetratricopeptide repeat protein</fullName>
    </submittedName>
</protein>
<dbReference type="Pfam" id="PF13432">
    <property type="entry name" value="TPR_16"/>
    <property type="match status" value="3"/>
</dbReference>
<dbReference type="Gene3D" id="1.25.40.10">
    <property type="entry name" value="Tetratricopeptide repeat domain"/>
    <property type="match status" value="8"/>
</dbReference>
<dbReference type="InterPro" id="IPR039340">
    <property type="entry name" value="Tfc4/TFIIIC-102/Sfc4"/>
</dbReference>
<organism evidence="3 4">
    <name type="scientific">Muriicola soli</name>
    <dbReference type="NCBI Taxonomy" id="2507538"/>
    <lineage>
        <taxon>Bacteria</taxon>
        <taxon>Pseudomonadati</taxon>
        <taxon>Bacteroidota</taxon>
        <taxon>Flavobacteriia</taxon>
        <taxon>Flavobacteriales</taxon>
        <taxon>Flavobacteriaceae</taxon>
        <taxon>Muriicola</taxon>
    </lineage>
</organism>
<evidence type="ECO:0000256" key="2">
    <source>
        <dbReference type="SAM" id="SignalP"/>
    </source>
</evidence>
<accession>A0A411EB78</accession>
<dbReference type="SUPFAM" id="SSF81901">
    <property type="entry name" value="HCP-like"/>
    <property type="match status" value="1"/>
</dbReference>
<keyword evidence="2" id="KW-0732">Signal</keyword>
<dbReference type="PANTHER" id="PTHR23082:SF0">
    <property type="entry name" value="GENERAL TRANSCRIPTION FACTOR 3C POLYPEPTIDE 3"/>
    <property type="match status" value="1"/>
</dbReference>
<feature type="chain" id="PRO_5019424590" evidence="2">
    <location>
        <begin position="22"/>
        <end position="1006"/>
    </location>
</feature>
<reference evidence="3 4" key="1">
    <citation type="submission" date="2019-01" db="EMBL/GenBank/DDBJ databases">
        <title>Muriicola soli sp. nov., isolated from soil.</title>
        <authorList>
            <person name="Kang H.J."/>
            <person name="Kim S.B."/>
        </authorList>
    </citation>
    <scope>NUCLEOTIDE SEQUENCE [LARGE SCALE GENOMIC DNA]</scope>
    <source>
        <strain evidence="3 4">MMS17-SY002</strain>
    </source>
</reference>
<dbReference type="AlphaFoldDB" id="A0A411EB78"/>
<evidence type="ECO:0000313" key="3">
    <source>
        <dbReference type="EMBL" id="QBA64777.1"/>
    </source>
</evidence>
<keyword evidence="1" id="KW-0802">TPR repeat</keyword>
<dbReference type="PROSITE" id="PS50005">
    <property type="entry name" value="TPR"/>
    <property type="match status" value="2"/>
</dbReference>
<dbReference type="InterPro" id="IPR011990">
    <property type="entry name" value="TPR-like_helical_dom_sf"/>
</dbReference>
<dbReference type="Pfam" id="PF12895">
    <property type="entry name" value="ANAPC3"/>
    <property type="match status" value="1"/>
</dbReference>
<keyword evidence="4" id="KW-1185">Reference proteome</keyword>
<dbReference type="GO" id="GO:0000127">
    <property type="term" value="C:transcription factor TFIIIC complex"/>
    <property type="evidence" value="ECO:0007669"/>
    <property type="project" value="TreeGrafter"/>
</dbReference>
<dbReference type="EMBL" id="CP035544">
    <property type="protein sequence ID" value="QBA64777.1"/>
    <property type="molecule type" value="Genomic_DNA"/>
</dbReference>
<dbReference type="InterPro" id="IPR019734">
    <property type="entry name" value="TPR_rpt"/>
</dbReference>
<dbReference type="KEGG" id="mur:EQY75_09705"/>
<dbReference type="SUPFAM" id="SSF48452">
    <property type="entry name" value="TPR-like"/>
    <property type="match status" value="3"/>
</dbReference>
<feature type="signal peptide" evidence="2">
    <location>
        <begin position="1"/>
        <end position="21"/>
    </location>
</feature>
<proteinExistence type="predicted"/>
<name>A0A411EB78_9FLAO</name>
<evidence type="ECO:0000256" key="1">
    <source>
        <dbReference type="PROSITE-ProRule" id="PRU00339"/>
    </source>
</evidence>
<sequence length="1006" mass="114964">MLKKKTAFTLMALGLFSMAIAQESVIYTHEDSDYNQALQLYNNSQYQAAQTLFKKVRARTTNEETKANSAYYAANAAVRLNQIGADRLMEDFVESFPTSTKRDAAFLDVADYYFANAKYPYALKWYKKVEPYTVPKKDRQRFNFNMGYSLFAAKKPEEAKTYFNRVSNSAEYGSQAKYYLGFIAYQQDDYQGATESFDQITDQELLSENLSYFQADLNFKLGNFEEAIALGKKQLPNSDRQEISELNKIIGESYFNLQQYKEAIPYLEAYRGKRGKWNNTDYYQLGYCYYQQQDYANAILQFNKIIGGQNSVAQNAYYHLAECYLKLDKKQEALNAFRNASQMEFSPEIEKDALLNYARLSYEIGNAYEPVTLVLSTYLDRYPKDTYAPELQELLVDSYLTSRNFKGALELLEQNRNYANKTTYQKVAFFRGMELFLEGDYAETAEVLDRAIKSDADALFTARARYWKAEASFLLNRFDEALVEYIRFQQSQAASSTKEYKDLDYNLGYTYFKLKDYNSAIPYFARYKSGTAEKEKVDDALVRLGDCYFVTSKYDRAIDAYADYLSGNGREKDYAAFQKAVSYGFTGRNSTKLAELNSFITSYPASTLKDDVLFELGNSYIRDNKEQEGLKAYADLVNSYSSSKLVPQALLRQGLVHYNANRNDEALNKFSTVVDKYPNSQEAIQAVNTAKLVYMDMGRVNEYAAWVRNLDFVEVSDAELDNATFESAEKQDIEGRTAAAIRGYESYISEFPSGLHIVDAHFKLAQLYFSEGNQEKALTSFTYVADRGGSEYYEQALTRVCELLLAKNDMAAAMNYLSRLEESADIAQNRTYARQNLMKGYYEQKNYKKTLEYAEKVLKTEGIDDRIKSDANIMIARSAMSTSDEITAEEAYAKVLKTSSGSLAAEALYFDAYFKQKKGAFEKSNISVQKLAREYAIYKEWGGKGLIVMAQNFYALGDAFQATYILESVISNFSQFPEIESKARQELSLIKSKEAEKNASVDTGEN</sequence>
<dbReference type="RefSeq" id="WP_129605408.1">
    <property type="nucleotide sequence ID" value="NZ_CP035544.1"/>
</dbReference>
<feature type="repeat" description="TPR" evidence="1">
    <location>
        <begin position="647"/>
        <end position="680"/>
    </location>
</feature>
<dbReference type="Proteomes" id="UP000290889">
    <property type="component" value="Chromosome"/>
</dbReference>
<feature type="repeat" description="TPR" evidence="1">
    <location>
        <begin position="314"/>
        <end position="347"/>
    </location>
</feature>
<dbReference type="OrthoDB" id="9814448at2"/>
<evidence type="ECO:0000313" key="4">
    <source>
        <dbReference type="Proteomes" id="UP000290889"/>
    </source>
</evidence>
<dbReference type="SMART" id="SM00028">
    <property type="entry name" value="TPR"/>
    <property type="match status" value="10"/>
</dbReference>
<gene>
    <name evidence="3" type="ORF">EQY75_09705</name>
</gene>
<dbReference type="PANTHER" id="PTHR23082">
    <property type="entry name" value="TRANSCRIPTION INITIATION FACTOR IIIC TFIIIC , POLYPEPTIDE 3-RELATED"/>
    <property type="match status" value="1"/>
</dbReference>
<dbReference type="GO" id="GO:0006383">
    <property type="term" value="P:transcription by RNA polymerase III"/>
    <property type="evidence" value="ECO:0007669"/>
    <property type="project" value="InterPro"/>
</dbReference>